<evidence type="ECO:0000256" key="3">
    <source>
        <dbReference type="ARBA" id="ARBA00022679"/>
    </source>
</evidence>
<dbReference type="Pfam" id="PF00550">
    <property type="entry name" value="PP-binding"/>
    <property type="match status" value="1"/>
</dbReference>
<dbReference type="PROSITE" id="PS00012">
    <property type="entry name" value="PHOSPHOPANTETHEINE"/>
    <property type="match status" value="1"/>
</dbReference>
<dbReference type="Gene3D" id="1.10.1200.10">
    <property type="entry name" value="ACP-like"/>
    <property type="match status" value="1"/>
</dbReference>
<keyword evidence="1" id="KW-0596">Phosphopantetheine</keyword>
<name>A0A150U1F2_SORCE</name>
<dbReference type="Pfam" id="PF22621">
    <property type="entry name" value="CurL-like_PKS_C"/>
    <property type="match status" value="1"/>
</dbReference>
<dbReference type="InterPro" id="IPR016035">
    <property type="entry name" value="Acyl_Trfase/lysoPLipase"/>
</dbReference>
<dbReference type="InterPro" id="IPR001031">
    <property type="entry name" value="Thioesterase"/>
</dbReference>
<evidence type="ECO:0000256" key="1">
    <source>
        <dbReference type="ARBA" id="ARBA00022450"/>
    </source>
</evidence>
<dbReference type="InterPro" id="IPR016039">
    <property type="entry name" value="Thiolase-like"/>
</dbReference>
<sequence>MSVPVTDYEARLRQAIATIRELRAERDALARARSEPIAVIGMACRLPGGASTPEAYWRLLEDGVDAVTEIPAERWRLDPAPDEAPDPRARAIRWGAFLRDVDLFDARFFGISPREAERMDPAQRLLLEVAWEALERGGQVPERLAGTSTGVFLGMTTNDYAHLCGAFEPGAQDIHVMTGNFFSFPAGRLSYTLGLQGPSLTVDTACSSSLVAVHLACQSLRSGECSLALAGGVNLLLSPVMMRLIATTGALSPDGRCKVFDAEASGFVRGEGCGLVLLKRLSDAQADGDPICAVIRGSAVNQDGRSTGMTAPNVLSQQSMLKRALESAGVQASEIGYVETHGTGTSLGDPIEVEALAHVVGRPRATEAACVLGAVKTNIGHLEAAAGVAGLIKAVLALQHGAIPANLHFRALNPRIKLEGTSLAIPTRKLAWKAGGAARLAGVSAFGLSGTNAHMILEEAPPSAAVSAGEAKVVLLPLSARTPEALLAAARAFRDLLREPVTDASPRLADIAYTASVRRSHHSHRLAVVGSSREELAASLDACVEGQAPPGATRSVAEPGARVRVAFVFSGQGSQWAGMHRELFAEEPSYRAALEACDALVRRHAGWSLLDELDAPEATSRLQETEVAQPALLAVQVAMAELWRSLDVRPGAVIGHSVGEIAAAHIAGVLSLEDAVRLVVLRGRLMQRTKGLGKMALVAVPADEAARLLEGAGDRLAIAAVNDPRSAVLAGDEAALADVLRRLRGEGVDCRLLPVSHAFHSAQMAPLDRELEAALSGLSPRSAALPLFSTVTGAPVAGSELDPAYWARNMRERVRFAGAVDAALAAGYRIFLEVGPHPVLAGHLRQCFSARGADAHAVSSLRRELPARRCLLQSLGALHAHGQAVAWQRLYPAGGRCVSLPTYAWQRTRHWIQRERPEAPDVPVAPRASGGAPAAVDVGAPAPVALVERLRAVTPDERRRVLEGWLKTSAAQTLGLDAPERIAPGASLLDLGLDSLMSLELRDRIAQGLDIKLPVNLLLEHPTVAALAERALDALSLPAPPGVERGRQDGGARPTSPLVTIQPGGEGSPFFCVHPFGGPVLCYTELARHLGTERPFYGLQAVGLDDGAAPDERIEDMAARYIEAIRSVKPAGPYLLGGWSLGGLVAFEMAHQLVRCGERVALLAMIDGYIAIPSTRERRLWQLVETARMARPGMAYDELRRLDEGELTELVLGAARGVAPGFADAVKRLGAAHGRASRSYAMPCYGGRVVYFRAAQQPPPGPFGPVTEPYGALYQPMAGISSQPIEIHEVPGSHHTMLREPHVRVLAERLRERLLAADVCSR</sequence>
<dbReference type="SMART" id="SM00824">
    <property type="entry name" value="PKS_TE"/>
    <property type="match status" value="1"/>
</dbReference>
<dbReference type="InterPro" id="IPR014043">
    <property type="entry name" value="Acyl_transferase_dom"/>
</dbReference>
<dbReference type="Pfam" id="PF02801">
    <property type="entry name" value="Ketoacyl-synt_C"/>
    <property type="match status" value="1"/>
</dbReference>
<dbReference type="SUPFAM" id="SSF52151">
    <property type="entry name" value="FabD/lysophospholipase-like"/>
    <property type="match status" value="1"/>
</dbReference>
<dbReference type="InterPro" id="IPR009081">
    <property type="entry name" value="PP-bd_ACP"/>
</dbReference>
<dbReference type="EMBL" id="JEME01000257">
    <property type="protein sequence ID" value="KYG10704.1"/>
    <property type="molecule type" value="Genomic_DNA"/>
</dbReference>
<feature type="domain" description="Carrier" evidence="6">
    <location>
        <begin position="960"/>
        <end position="1035"/>
    </location>
</feature>
<accession>A0A150U1F2</accession>
<dbReference type="Gene3D" id="3.30.70.3290">
    <property type="match status" value="1"/>
</dbReference>
<dbReference type="FunFam" id="3.40.47.10:FF:000019">
    <property type="entry name" value="Polyketide synthase type I"/>
    <property type="match status" value="1"/>
</dbReference>
<dbReference type="InterPro" id="IPR016036">
    <property type="entry name" value="Malonyl_transacylase_ACP-bd"/>
</dbReference>
<keyword evidence="5" id="KW-0175">Coiled coil</keyword>
<proteinExistence type="predicted"/>
<dbReference type="PANTHER" id="PTHR43775:SF51">
    <property type="entry name" value="INACTIVE PHENOLPHTHIOCEROL SYNTHESIS POLYKETIDE SYNTHASE TYPE I PKS1-RELATED"/>
    <property type="match status" value="1"/>
</dbReference>
<dbReference type="InterPro" id="IPR020806">
    <property type="entry name" value="PKS_PP-bd"/>
</dbReference>
<protein>
    <submittedName>
        <fullName evidence="8">Uncharacterized protein</fullName>
    </submittedName>
</protein>
<dbReference type="Pfam" id="PF00975">
    <property type="entry name" value="Thioesterase"/>
    <property type="match status" value="1"/>
</dbReference>
<dbReference type="GO" id="GO:0031177">
    <property type="term" value="F:phosphopantetheine binding"/>
    <property type="evidence" value="ECO:0007669"/>
    <property type="project" value="InterPro"/>
</dbReference>
<comment type="caution">
    <text evidence="8">The sequence shown here is derived from an EMBL/GenBank/DDBJ whole genome shotgun (WGS) entry which is preliminary data.</text>
</comment>
<evidence type="ECO:0000313" key="8">
    <source>
        <dbReference type="EMBL" id="KYG10704.1"/>
    </source>
</evidence>
<feature type="coiled-coil region" evidence="5">
    <location>
        <begin position="5"/>
        <end position="32"/>
    </location>
</feature>
<dbReference type="InterPro" id="IPR014030">
    <property type="entry name" value="Ketoacyl_synth_N"/>
</dbReference>
<dbReference type="InterPro" id="IPR014031">
    <property type="entry name" value="Ketoacyl_synth_C"/>
</dbReference>
<evidence type="ECO:0000256" key="4">
    <source>
        <dbReference type="ARBA" id="ARBA00054155"/>
    </source>
</evidence>
<dbReference type="PROSITE" id="PS00606">
    <property type="entry name" value="KS3_1"/>
    <property type="match status" value="1"/>
</dbReference>
<dbReference type="GO" id="GO:0004315">
    <property type="term" value="F:3-oxoacyl-[acyl-carrier-protein] synthase activity"/>
    <property type="evidence" value="ECO:0007669"/>
    <property type="project" value="InterPro"/>
</dbReference>
<dbReference type="SMART" id="SM01294">
    <property type="entry name" value="PKS_PP_betabranch"/>
    <property type="match status" value="1"/>
</dbReference>
<reference evidence="8 9" key="1">
    <citation type="submission" date="2014-02" db="EMBL/GenBank/DDBJ databases">
        <title>The small core and large imbalanced accessory genome model reveals a collaborative survival strategy of Sorangium cellulosum strains in nature.</title>
        <authorList>
            <person name="Han K."/>
            <person name="Peng R."/>
            <person name="Blom J."/>
            <person name="Li Y.-Z."/>
        </authorList>
    </citation>
    <scope>NUCLEOTIDE SEQUENCE [LARGE SCALE GENOMIC DNA]</scope>
    <source>
        <strain evidence="8 9">So0007-03</strain>
    </source>
</reference>
<dbReference type="Pfam" id="PF00109">
    <property type="entry name" value="ketoacyl-synt"/>
    <property type="match status" value="1"/>
</dbReference>
<dbReference type="InterPro" id="IPR036736">
    <property type="entry name" value="ACP-like_sf"/>
</dbReference>
<dbReference type="InterPro" id="IPR001227">
    <property type="entry name" value="Ac_transferase_dom_sf"/>
</dbReference>
<evidence type="ECO:0000259" key="6">
    <source>
        <dbReference type="PROSITE" id="PS50075"/>
    </source>
</evidence>
<dbReference type="Proteomes" id="UP000075502">
    <property type="component" value="Unassembled WGS sequence"/>
</dbReference>
<dbReference type="SMART" id="SM00827">
    <property type="entry name" value="PKS_AT"/>
    <property type="match status" value="1"/>
</dbReference>
<dbReference type="SMART" id="SM00825">
    <property type="entry name" value="PKS_KS"/>
    <property type="match status" value="1"/>
</dbReference>
<dbReference type="PROSITE" id="PS52004">
    <property type="entry name" value="KS3_2"/>
    <property type="match status" value="1"/>
</dbReference>
<gene>
    <name evidence="8" type="ORF">BE21_10440</name>
</gene>
<dbReference type="PROSITE" id="PS50075">
    <property type="entry name" value="CARRIER"/>
    <property type="match status" value="1"/>
</dbReference>
<dbReference type="Gene3D" id="3.40.47.10">
    <property type="match status" value="1"/>
</dbReference>
<dbReference type="CDD" id="cd00833">
    <property type="entry name" value="PKS"/>
    <property type="match status" value="1"/>
</dbReference>
<dbReference type="SUPFAM" id="SSF53901">
    <property type="entry name" value="Thiolase-like"/>
    <property type="match status" value="1"/>
</dbReference>
<dbReference type="GO" id="GO:0004312">
    <property type="term" value="F:fatty acid synthase activity"/>
    <property type="evidence" value="ECO:0007669"/>
    <property type="project" value="TreeGrafter"/>
</dbReference>
<dbReference type="SMART" id="SM00823">
    <property type="entry name" value="PKS_PP"/>
    <property type="match status" value="1"/>
</dbReference>
<dbReference type="InterPro" id="IPR020841">
    <property type="entry name" value="PKS_Beta-ketoAc_synthase_dom"/>
</dbReference>
<dbReference type="PANTHER" id="PTHR43775">
    <property type="entry name" value="FATTY ACID SYNTHASE"/>
    <property type="match status" value="1"/>
</dbReference>
<evidence type="ECO:0000259" key="7">
    <source>
        <dbReference type="PROSITE" id="PS52004"/>
    </source>
</evidence>
<feature type="domain" description="Ketosynthase family 3 (KS3)" evidence="7">
    <location>
        <begin position="34"/>
        <end position="459"/>
    </location>
</feature>
<dbReference type="InterPro" id="IPR020802">
    <property type="entry name" value="TesA-like"/>
</dbReference>
<dbReference type="InterPro" id="IPR018201">
    <property type="entry name" value="Ketoacyl_synth_AS"/>
</dbReference>
<comment type="function">
    <text evidence="4">Involved in production of the polyketide antibiotic thailandamide.</text>
</comment>
<dbReference type="GO" id="GO:0006633">
    <property type="term" value="P:fatty acid biosynthetic process"/>
    <property type="evidence" value="ECO:0007669"/>
    <property type="project" value="InterPro"/>
</dbReference>
<organism evidence="8 9">
    <name type="scientific">Sorangium cellulosum</name>
    <name type="common">Polyangium cellulosum</name>
    <dbReference type="NCBI Taxonomy" id="56"/>
    <lineage>
        <taxon>Bacteria</taxon>
        <taxon>Pseudomonadati</taxon>
        <taxon>Myxococcota</taxon>
        <taxon>Polyangia</taxon>
        <taxon>Polyangiales</taxon>
        <taxon>Polyangiaceae</taxon>
        <taxon>Sorangium</taxon>
    </lineage>
</organism>
<keyword evidence="3" id="KW-0808">Transferase</keyword>
<dbReference type="InterPro" id="IPR006162">
    <property type="entry name" value="Ppantetheine_attach_site"/>
</dbReference>
<dbReference type="Gene3D" id="3.40.50.1820">
    <property type="entry name" value="alpha/beta hydrolase"/>
    <property type="match status" value="1"/>
</dbReference>
<dbReference type="Pfam" id="PF00698">
    <property type="entry name" value="Acyl_transf_1"/>
    <property type="match status" value="1"/>
</dbReference>
<keyword evidence="2" id="KW-0597">Phosphoprotein</keyword>
<evidence type="ECO:0000256" key="5">
    <source>
        <dbReference type="SAM" id="Coils"/>
    </source>
</evidence>
<dbReference type="SUPFAM" id="SSF53474">
    <property type="entry name" value="alpha/beta-Hydrolases"/>
    <property type="match status" value="1"/>
</dbReference>
<dbReference type="InterPro" id="IPR050091">
    <property type="entry name" value="PKS_NRPS_Biosynth_Enz"/>
</dbReference>
<dbReference type="FunFam" id="3.40.366.10:FF:000002">
    <property type="entry name" value="Probable polyketide synthase 2"/>
    <property type="match status" value="1"/>
</dbReference>
<dbReference type="SUPFAM" id="SSF55048">
    <property type="entry name" value="Probable ACP-binding domain of malonyl-CoA ACP transacylase"/>
    <property type="match status" value="1"/>
</dbReference>
<dbReference type="Gene3D" id="3.40.366.10">
    <property type="entry name" value="Malonyl-Coenzyme A Acyl Carrier Protein, domain 2"/>
    <property type="match status" value="1"/>
</dbReference>
<dbReference type="InterPro" id="IPR029058">
    <property type="entry name" value="AB_hydrolase_fold"/>
</dbReference>
<evidence type="ECO:0000313" key="9">
    <source>
        <dbReference type="Proteomes" id="UP000075502"/>
    </source>
</evidence>
<dbReference type="SUPFAM" id="SSF47336">
    <property type="entry name" value="ACP-like"/>
    <property type="match status" value="1"/>
</dbReference>
<evidence type="ECO:0000256" key="2">
    <source>
        <dbReference type="ARBA" id="ARBA00022553"/>
    </source>
</evidence>